<evidence type="ECO:0000313" key="1">
    <source>
        <dbReference type="EMBL" id="WDM44606.1"/>
    </source>
</evidence>
<keyword evidence="2" id="KW-1185">Reference proteome</keyword>
<proteinExistence type="predicted"/>
<gene>
    <name evidence="1" type="ORF">KV395_15750</name>
</gene>
<dbReference type="EMBL" id="CP078075">
    <property type="protein sequence ID" value="WDM44606.1"/>
    <property type="molecule type" value="Genomic_DNA"/>
</dbReference>
<protein>
    <submittedName>
        <fullName evidence="1">Uncharacterized protein</fullName>
    </submittedName>
</protein>
<dbReference type="RefSeq" id="WP_344708935.1">
    <property type="nucleotide sequence ID" value="NZ_BAAAUN010000001.1"/>
</dbReference>
<organism evidence="1 2">
    <name type="scientific">Microbacterium luteolum</name>
    <name type="common">Aureobacterium luteolum</name>
    <dbReference type="NCBI Taxonomy" id="69367"/>
    <lineage>
        <taxon>Bacteria</taxon>
        <taxon>Bacillati</taxon>
        <taxon>Actinomycetota</taxon>
        <taxon>Actinomycetes</taxon>
        <taxon>Micrococcales</taxon>
        <taxon>Microbacteriaceae</taxon>
        <taxon>Microbacterium</taxon>
    </lineage>
</organism>
<accession>A0ABY7XR32</accession>
<reference evidence="1 2" key="1">
    <citation type="submission" date="2021-06" db="EMBL/GenBank/DDBJ databases">
        <title>Genome-based taxonomic framework of Microbacterium strains isolated from marine environment, the description of four new species and reclassification of four preexisting species.</title>
        <authorList>
            <person name="Lee S.D."/>
            <person name="Kim S.-M."/>
            <person name="Byeon Y.-S."/>
            <person name="Yang H.L."/>
            <person name="Kim I.S."/>
        </authorList>
    </citation>
    <scope>NUCLEOTIDE SEQUENCE [LARGE SCALE GENOMIC DNA]</scope>
    <source>
        <strain evidence="1 2">KACC 14465</strain>
    </source>
</reference>
<name>A0ABY7XR32_MICLT</name>
<sequence length="106" mass="11364">MGDVLALVSEIRPAANQLVRKSDVELGFVIYDAFSVRGLYDDYGSGNWGFSIALGGDAVVSTVLGRRLGIRGTPDEVRSALKAVDEYARLRLGPEYLAAHEAAYGS</sequence>
<evidence type="ECO:0000313" key="2">
    <source>
        <dbReference type="Proteomes" id="UP001215097"/>
    </source>
</evidence>
<dbReference type="Proteomes" id="UP001215097">
    <property type="component" value="Chromosome"/>
</dbReference>